<dbReference type="EMBL" id="CAJVQA010015829">
    <property type="protein sequence ID" value="CAG8739494.1"/>
    <property type="molecule type" value="Genomic_DNA"/>
</dbReference>
<sequence>MISLSNNQENIIYLKQQQQKKKKLDESVITLLSSDENNEHNSNYRTSSIMFENSFGMNQPSKPNLKDLHLEPINKILEKTSMFQNRYPQLEVSDYFGVQEISYVQSTSTASKRLFNNTKNMMTEKMILLLLTTFEHL</sequence>
<name>A0A9N9IJ54_9GLOM</name>
<gene>
    <name evidence="1" type="ORF">CPELLU_LOCUS14005</name>
</gene>
<dbReference type="Proteomes" id="UP000789759">
    <property type="component" value="Unassembled WGS sequence"/>
</dbReference>
<comment type="caution">
    <text evidence="1">The sequence shown here is derived from an EMBL/GenBank/DDBJ whole genome shotgun (WGS) entry which is preliminary data.</text>
</comment>
<reference evidence="1" key="1">
    <citation type="submission" date="2021-06" db="EMBL/GenBank/DDBJ databases">
        <authorList>
            <person name="Kallberg Y."/>
            <person name="Tangrot J."/>
            <person name="Rosling A."/>
        </authorList>
    </citation>
    <scope>NUCLEOTIDE SEQUENCE</scope>
    <source>
        <strain evidence="1">FL966</strain>
    </source>
</reference>
<feature type="non-terminal residue" evidence="1">
    <location>
        <position position="137"/>
    </location>
</feature>
<proteinExistence type="predicted"/>
<dbReference type="AlphaFoldDB" id="A0A9N9IJ54"/>
<accession>A0A9N9IJ54</accession>
<keyword evidence="2" id="KW-1185">Reference proteome</keyword>
<protein>
    <submittedName>
        <fullName evidence="1">17356_t:CDS:1</fullName>
    </submittedName>
</protein>
<evidence type="ECO:0000313" key="2">
    <source>
        <dbReference type="Proteomes" id="UP000789759"/>
    </source>
</evidence>
<organism evidence="1 2">
    <name type="scientific">Cetraspora pellucida</name>
    <dbReference type="NCBI Taxonomy" id="1433469"/>
    <lineage>
        <taxon>Eukaryota</taxon>
        <taxon>Fungi</taxon>
        <taxon>Fungi incertae sedis</taxon>
        <taxon>Mucoromycota</taxon>
        <taxon>Glomeromycotina</taxon>
        <taxon>Glomeromycetes</taxon>
        <taxon>Diversisporales</taxon>
        <taxon>Gigasporaceae</taxon>
        <taxon>Cetraspora</taxon>
    </lineage>
</organism>
<evidence type="ECO:0000313" key="1">
    <source>
        <dbReference type="EMBL" id="CAG8739494.1"/>
    </source>
</evidence>